<evidence type="ECO:0000256" key="3">
    <source>
        <dbReference type="ARBA" id="ARBA00022679"/>
    </source>
</evidence>
<dbReference type="SUPFAM" id="SSF56204">
    <property type="entry name" value="Hect, E3 ligase catalytic domain"/>
    <property type="match status" value="2"/>
</dbReference>
<protein>
    <recommendedName>
        <fullName evidence="2">HECT-type E3 ubiquitin transferase</fullName>
        <ecNumber evidence="2">2.3.2.26</ecNumber>
    </recommendedName>
</protein>
<name>A0A8S4EGQ0_PLUXY</name>
<sequence length="1401" mass="158323">MDIIAKSHTEKQFGQFWKLTNKNNVQPGLPVSVGGFSEPKDVADLFQQHFRVKSTLSEEQTVVDAEPIAEGIPTLVTAKEISCVIRGMVRGKSPGHDGLSIEHLKFAGQHLPRVLALLFNLCISHSYLPQDLMHTVVVPIIKNKTGNVSDVSNYRPISLATVVAKVLDSLLDKQLAKHLELHDAQFGFRSGLSTESAILCLKQAVQYYTARKTPVLACFLDLSKAFDLVSYNVLWRKLREDTTLPPEIGSIFKFWYGNQTNSVRWAGADSSVYRLECGVRQGGLSSPRLFNLYMNRLIAELGSTRVGCHIDGVCVNNISYADDMVLLSPSIGALRKLLTVCESYAEAHGLKYNAKKSEYLVFKSGTKTYSTVPKVSLCGTPLVRVNKFKYLGHWVTDDLRDNEDIERERRSLAVRCNMLARRFARCTKPVKITLFRAYCQSFYTCSLWTSYTQRAYSDLRVQYNNAFRILLGLPWRCSASQMFAEAHTDDFHAIMRKRCASMMTRLRGTTNTILRVFADREEFDQLLPDPPTSQDETPPQTELKPALEVYQAACRFFLVFKKERDRKRFEKLCKYIVQSLHCESVKMSYVGVFLNKEYSLRWIAHVKSLLYKCCLYLEDLKPESPLDMQSILTHLHTLVALTATNTWALTRQKNFEKLRGGVTQLCANIMGSLFHRGYYLTLKSLLLRGLCREKVFLKNVALTAIVTLSLRPLVSAQFSEKLLTMYIIQILSVPTLVFHMHQISPESLAAYRAHGIFDKCLEFLSLDQNLRIVFNTLEGNYALCLLANLVQLAHLERDHCAPQTLYPTLVLVVTRFLDSCQQYVVCKKGNLSNWHPILGWFSQSLDQYLPPTMSNLRTQLSLAWGGPLLKKLLAEPLKEMLESGAGGEEAGPSQPSPPPHGNNAASYIRRAIEARTNSLPMFRSNSNKVYRKLGSADSTRVALTCGMLHAALQTCTQLKLDILTGLCNQDEILYSLWQFLCTLGPTCGLKSFLDLLAVSTKTSAPEFQMLILFADCMTHYVTILDDMEMYEQQEPFKLVDFINMSQFLNLFVYKSIMGQLFDLKTIQSNSLFVAMHTLLLVLYRRDCRRPYTRANHWLVRDIRDAQFMHDLDKGKKPHQVLVQKTPHMIAHGERVRLFRRAVADEKVVLGLTERACGGRSTLVTVRRARLVEDGYRQLGALPSRALKGVVRVRFVNAQGLDEAGIDQDGVFKGKRLIPSSGQLRAENDDDGCIACGGRSTLVTVRRARLVEDGYRQLGALPSRALKGVVRVRFVNAQGLDEAGIDQDGVFKDPWNKQFTITKWYKDGYRQLGALPSRALKGVVRVRFVNAQGLDEAGIDQDDPWNKQFTITKWYKDGYRQLGALLSRALKGVVRVRFVNAQGLDEAGIDQDGVFKGRIYNV</sequence>
<feature type="domain" description="Reverse transcriptase" evidence="5">
    <location>
        <begin position="121"/>
        <end position="395"/>
    </location>
</feature>
<evidence type="ECO:0000256" key="2">
    <source>
        <dbReference type="ARBA" id="ARBA00012485"/>
    </source>
</evidence>
<reference evidence="6" key="1">
    <citation type="submission" date="2020-11" db="EMBL/GenBank/DDBJ databases">
        <authorList>
            <person name="Whiteford S."/>
        </authorList>
    </citation>
    <scope>NUCLEOTIDE SEQUENCE</scope>
</reference>
<dbReference type="InterPro" id="IPR000477">
    <property type="entry name" value="RT_dom"/>
</dbReference>
<feature type="region of interest" description="Disordered" evidence="4">
    <location>
        <begin position="883"/>
        <end position="904"/>
    </location>
</feature>
<dbReference type="GO" id="GO:0071897">
    <property type="term" value="P:DNA biosynthetic process"/>
    <property type="evidence" value="ECO:0007669"/>
    <property type="project" value="UniProtKB-ARBA"/>
</dbReference>
<evidence type="ECO:0000256" key="4">
    <source>
        <dbReference type="SAM" id="MobiDB-lite"/>
    </source>
</evidence>
<keyword evidence="7" id="KW-1185">Reference proteome</keyword>
<dbReference type="PANTHER" id="PTHR45700:SF3">
    <property type="entry name" value="UBIQUITIN-PROTEIN LIGASE E3B"/>
    <property type="match status" value="1"/>
</dbReference>
<dbReference type="EC" id="2.3.2.26" evidence="2"/>
<dbReference type="PROSITE" id="PS50878">
    <property type="entry name" value="RT_POL"/>
    <property type="match status" value="1"/>
</dbReference>
<dbReference type="Gene3D" id="3.90.1750.10">
    <property type="entry name" value="Hect, E3 ligase catalytic domains"/>
    <property type="match status" value="2"/>
</dbReference>
<evidence type="ECO:0000259" key="5">
    <source>
        <dbReference type="PROSITE" id="PS50878"/>
    </source>
</evidence>
<dbReference type="GO" id="GO:0000209">
    <property type="term" value="P:protein polyubiquitination"/>
    <property type="evidence" value="ECO:0007669"/>
    <property type="project" value="InterPro"/>
</dbReference>
<dbReference type="InterPro" id="IPR044611">
    <property type="entry name" value="E3A/B/C-like"/>
</dbReference>
<dbReference type="PANTHER" id="PTHR45700">
    <property type="entry name" value="UBIQUITIN-PROTEIN LIGASE E3C"/>
    <property type="match status" value="1"/>
</dbReference>
<dbReference type="EMBL" id="CAJHNJ030000016">
    <property type="protein sequence ID" value="CAG9114779.1"/>
    <property type="molecule type" value="Genomic_DNA"/>
</dbReference>
<dbReference type="GO" id="GO:0006511">
    <property type="term" value="P:ubiquitin-dependent protein catabolic process"/>
    <property type="evidence" value="ECO:0007669"/>
    <property type="project" value="TreeGrafter"/>
</dbReference>
<dbReference type="CDD" id="cd01650">
    <property type="entry name" value="RT_nLTR_like"/>
    <property type="match status" value="1"/>
</dbReference>
<comment type="caution">
    <text evidence="6">The sequence shown here is derived from an EMBL/GenBank/DDBJ whole genome shotgun (WGS) entry which is preliminary data.</text>
</comment>
<dbReference type="InterPro" id="IPR035983">
    <property type="entry name" value="Hect_E3_ubiquitin_ligase"/>
</dbReference>
<accession>A0A8S4EGQ0</accession>
<gene>
    <name evidence="6" type="ORF">PLXY2_LOCUS5449</name>
</gene>
<evidence type="ECO:0000313" key="7">
    <source>
        <dbReference type="Proteomes" id="UP000653454"/>
    </source>
</evidence>
<dbReference type="Proteomes" id="UP000653454">
    <property type="component" value="Unassembled WGS sequence"/>
</dbReference>
<organism evidence="6 7">
    <name type="scientific">Plutella xylostella</name>
    <name type="common">Diamondback moth</name>
    <name type="synonym">Plutella maculipennis</name>
    <dbReference type="NCBI Taxonomy" id="51655"/>
    <lineage>
        <taxon>Eukaryota</taxon>
        <taxon>Metazoa</taxon>
        <taxon>Ecdysozoa</taxon>
        <taxon>Arthropoda</taxon>
        <taxon>Hexapoda</taxon>
        <taxon>Insecta</taxon>
        <taxon>Pterygota</taxon>
        <taxon>Neoptera</taxon>
        <taxon>Endopterygota</taxon>
        <taxon>Lepidoptera</taxon>
        <taxon>Glossata</taxon>
        <taxon>Ditrysia</taxon>
        <taxon>Yponomeutoidea</taxon>
        <taxon>Plutellidae</taxon>
        <taxon>Plutella</taxon>
    </lineage>
</organism>
<keyword evidence="3" id="KW-0808">Transferase</keyword>
<evidence type="ECO:0000313" key="6">
    <source>
        <dbReference type="EMBL" id="CAG9114779.1"/>
    </source>
</evidence>
<dbReference type="InterPro" id="IPR043502">
    <property type="entry name" value="DNA/RNA_pol_sf"/>
</dbReference>
<dbReference type="Pfam" id="PF00078">
    <property type="entry name" value="RVT_1"/>
    <property type="match status" value="1"/>
</dbReference>
<dbReference type="SUPFAM" id="SSF56672">
    <property type="entry name" value="DNA/RNA polymerases"/>
    <property type="match status" value="1"/>
</dbReference>
<proteinExistence type="predicted"/>
<dbReference type="GO" id="GO:0061630">
    <property type="term" value="F:ubiquitin protein ligase activity"/>
    <property type="evidence" value="ECO:0007669"/>
    <property type="project" value="UniProtKB-EC"/>
</dbReference>
<evidence type="ECO:0000256" key="1">
    <source>
        <dbReference type="ARBA" id="ARBA00000885"/>
    </source>
</evidence>
<comment type="catalytic activity">
    <reaction evidence="1">
        <text>S-ubiquitinyl-[E2 ubiquitin-conjugating enzyme]-L-cysteine + [acceptor protein]-L-lysine = [E2 ubiquitin-conjugating enzyme]-L-cysteine + N(6)-ubiquitinyl-[acceptor protein]-L-lysine.</text>
        <dbReference type="EC" id="2.3.2.26"/>
    </reaction>
</comment>